<keyword evidence="2 6" id="KW-0698">rRNA processing</keyword>
<evidence type="ECO:0000256" key="1">
    <source>
        <dbReference type="ARBA" id="ARBA00022490"/>
    </source>
</evidence>
<dbReference type="RefSeq" id="WP_077834872.1">
    <property type="nucleotide sequence ID" value="NZ_CP096983.1"/>
</dbReference>
<proteinExistence type="inferred from homology"/>
<dbReference type="Proteomes" id="UP000190951">
    <property type="component" value="Chromosome"/>
</dbReference>
<dbReference type="PANTHER" id="PTHR31760:SF0">
    <property type="entry name" value="S-ADENOSYL-L-METHIONINE-DEPENDENT METHYLTRANSFERASES SUPERFAMILY PROTEIN"/>
    <property type="match status" value="1"/>
</dbReference>
<keyword evidence="1 6" id="KW-0963">Cytoplasm</keyword>
<dbReference type="GO" id="GO:0070043">
    <property type="term" value="F:rRNA (guanine-N7-)-methyltransferase activity"/>
    <property type="evidence" value="ECO:0007669"/>
    <property type="project" value="UniProtKB-UniRule"/>
</dbReference>
<dbReference type="InterPro" id="IPR029063">
    <property type="entry name" value="SAM-dependent_MTases_sf"/>
</dbReference>
<dbReference type="AlphaFoldDB" id="A0A1S8LQ51"/>
<reference evidence="7 8" key="1">
    <citation type="submission" date="2022-04" db="EMBL/GenBank/DDBJ databases">
        <title>Genome sequence of C. roseum typestrain.</title>
        <authorList>
            <person name="Poehlein A."/>
            <person name="Schoch T."/>
            <person name="Duerre P."/>
            <person name="Daniel R."/>
        </authorList>
    </citation>
    <scope>NUCLEOTIDE SEQUENCE [LARGE SCALE GENOMIC DNA]</scope>
    <source>
        <strain evidence="7 8">DSM 7320</strain>
    </source>
</reference>
<comment type="subcellular location">
    <subcellularLocation>
        <location evidence="6">Cytoplasm</location>
    </subcellularLocation>
</comment>
<evidence type="ECO:0000256" key="5">
    <source>
        <dbReference type="ARBA" id="ARBA00022691"/>
    </source>
</evidence>
<dbReference type="SUPFAM" id="SSF53335">
    <property type="entry name" value="S-adenosyl-L-methionine-dependent methyltransferases"/>
    <property type="match status" value="1"/>
</dbReference>
<feature type="binding site" evidence="6">
    <location>
        <position position="148"/>
    </location>
    <ligand>
        <name>S-adenosyl-L-methionine</name>
        <dbReference type="ChEBI" id="CHEBI:59789"/>
    </ligand>
</feature>
<dbReference type="NCBIfam" id="TIGR00138">
    <property type="entry name" value="rsmG_gidB"/>
    <property type="match status" value="1"/>
</dbReference>
<dbReference type="InterPro" id="IPR003682">
    <property type="entry name" value="rRNA_ssu_MeTfrase_G"/>
</dbReference>
<gene>
    <name evidence="6 7" type="primary">rsmG</name>
    <name evidence="7" type="ORF">CROST_001910</name>
</gene>
<accession>A0A1S8LQ51</accession>
<dbReference type="Pfam" id="PF02527">
    <property type="entry name" value="GidB"/>
    <property type="match status" value="1"/>
</dbReference>
<dbReference type="GO" id="GO:0005829">
    <property type="term" value="C:cytosol"/>
    <property type="evidence" value="ECO:0007669"/>
    <property type="project" value="TreeGrafter"/>
</dbReference>
<evidence type="ECO:0000313" key="7">
    <source>
        <dbReference type="EMBL" id="URZ09519.1"/>
    </source>
</evidence>
<dbReference type="STRING" id="84029.CROST_00660"/>
<dbReference type="EMBL" id="CP096983">
    <property type="protein sequence ID" value="URZ09519.1"/>
    <property type="molecule type" value="Genomic_DNA"/>
</dbReference>
<dbReference type="KEGG" id="crw:CROST_001910"/>
<keyword evidence="3 6" id="KW-0489">Methyltransferase</keyword>
<keyword evidence="8" id="KW-1185">Reference proteome</keyword>
<dbReference type="EC" id="2.1.1.-" evidence="6"/>
<dbReference type="PIRSF" id="PIRSF003078">
    <property type="entry name" value="GidB"/>
    <property type="match status" value="1"/>
</dbReference>
<name>A0A1S8LQ51_9CLOT</name>
<evidence type="ECO:0000256" key="6">
    <source>
        <dbReference type="HAMAP-Rule" id="MF_00074"/>
    </source>
</evidence>
<comment type="similarity">
    <text evidence="6">Belongs to the methyltransferase superfamily. RNA methyltransferase RsmG family.</text>
</comment>
<keyword evidence="5 6" id="KW-0949">S-adenosyl-L-methionine</keyword>
<feature type="binding site" evidence="6">
    <location>
        <position position="83"/>
    </location>
    <ligand>
        <name>S-adenosyl-L-methionine</name>
        <dbReference type="ChEBI" id="CHEBI:59789"/>
    </ligand>
</feature>
<dbReference type="CDD" id="cd02440">
    <property type="entry name" value="AdoMet_MTases"/>
    <property type="match status" value="1"/>
</dbReference>
<sequence>MKYFDIMSLECKKIGLNLTEEKYNQFMLYKDLLQEWNKVMNLTSIVEDEEIVKKHFIDSIKIFECKHIAKAKNIIDVGTGAGFPGIPIAIMNEKVEVILLDSLQKRVNFLNEVIDKLKLKNIKTVHGRAEDFGVNKDYRENFDVVVSRAVANMSVLSEFCLPFVKVGGYLVALKGPGINDEILAAQKAIKVLGGSLDKVINVEFENEDFQHNLVVIRKKNCTPKKYPRKAGKVSKNPIV</sequence>
<comment type="function">
    <text evidence="6">Specifically methylates the N7 position of a guanine in 16S rRNA.</text>
</comment>
<keyword evidence="4 6" id="KW-0808">Transferase</keyword>
<organism evidence="7 8">
    <name type="scientific">Clostridium felsineum</name>
    <dbReference type="NCBI Taxonomy" id="36839"/>
    <lineage>
        <taxon>Bacteria</taxon>
        <taxon>Bacillati</taxon>
        <taxon>Bacillota</taxon>
        <taxon>Clostridia</taxon>
        <taxon>Eubacteriales</taxon>
        <taxon>Clostridiaceae</taxon>
        <taxon>Clostridium</taxon>
    </lineage>
</organism>
<evidence type="ECO:0000256" key="3">
    <source>
        <dbReference type="ARBA" id="ARBA00022603"/>
    </source>
</evidence>
<dbReference type="PANTHER" id="PTHR31760">
    <property type="entry name" value="S-ADENOSYL-L-METHIONINE-DEPENDENT METHYLTRANSFERASES SUPERFAMILY PROTEIN"/>
    <property type="match status" value="1"/>
</dbReference>
<evidence type="ECO:0000313" key="8">
    <source>
        <dbReference type="Proteomes" id="UP000190951"/>
    </source>
</evidence>
<protein>
    <recommendedName>
        <fullName evidence="6">Ribosomal RNA small subunit methyltransferase G</fullName>
        <ecNumber evidence="6">2.1.1.-</ecNumber>
    </recommendedName>
    <alternativeName>
        <fullName evidence="6">16S rRNA 7-methylguanosine methyltransferase</fullName>
        <shortName evidence="6">16S rRNA m7G methyltransferase</shortName>
    </alternativeName>
</protein>
<evidence type="ECO:0000256" key="4">
    <source>
        <dbReference type="ARBA" id="ARBA00022679"/>
    </source>
</evidence>
<feature type="binding site" evidence="6">
    <location>
        <begin position="129"/>
        <end position="130"/>
    </location>
    <ligand>
        <name>S-adenosyl-L-methionine</name>
        <dbReference type="ChEBI" id="CHEBI:59789"/>
    </ligand>
</feature>
<evidence type="ECO:0000256" key="2">
    <source>
        <dbReference type="ARBA" id="ARBA00022552"/>
    </source>
</evidence>
<dbReference type="HAMAP" id="MF_00074">
    <property type="entry name" value="16SrRNA_methyltr_G"/>
    <property type="match status" value="1"/>
</dbReference>
<dbReference type="Gene3D" id="3.40.50.150">
    <property type="entry name" value="Vaccinia Virus protein VP39"/>
    <property type="match status" value="1"/>
</dbReference>
<comment type="caution">
    <text evidence="6">Lacks conserved residue(s) required for the propagation of feature annotation.</text>
</comment>
<feature type="binding site" evidence="6">
    <location>
        <position position="78"/>
    </location>
    <ligand>
        <name>S-adenosyl-L-methionine</name>
        <dbReference type="ChEBI" id="CHEBI:59789"/>
    </ligand>
</feature>
<dbReference type="FunFam" id="3.40.50.150:FF:000041">
    <property type="entry name" value="Ribosomal RNA small subunit methyltransferase G"/>
    <property type="match status" value="1"/>
</dbReference>